<dbReference type="OrthoDB" id="3169698at2"/>
<feature type="transmembrane region" description="Helical" evidence="1">
    <location>
        <begin position="477"/>
        <end position="496"/>
    </location>
</feature>
<feature type="transmembrane region" description="Helical" evidence="1">
    <location>
        <begin position="291"/>
        <end position="309"/>
    </location>
</feature>
<feature type="transmembrane region" description="Helical" evidence="1">
    <location>
        <begin position="378"/>
        <end position="400"/>
    </location>
</feature>
<feature type="transmembrane region" description="Helical" evidence="1">
    <location>
        <begin position="191"/>
        <end position="210"/>
    </location>
</feature>
<keyword evidence="1" id="KW-0812">Transmembrane</keyword>
<feature type="transmembrane region" description="Helical" evidence="1">
    <location>
        <begin position="407"/>
        <end position="425"/>
    </location>
</feature>
<feature type="transmembrane region" description="Helical" evidence="1">
    <location>
        <begin position="241"/>
        <end position="259"/>
    </location>
</feature>
<evidence type="ECO:0000256" key="1">
    <source>
        <dbReference type="SAM" id="Phobius"/>
    </source>
</evidence>
<reference evidence="3" key="1">
    <citation type="submission" date="2016-12" db="EMBL/GenBank/DDBJ databases">
        <authorList>
            <person name="Meng X."/>
        </authorList>
    </citation>
    <scope>NUCLEOTIDE SEQUENCE [LARGE SCALE GENOMIC DNA]</scope>
    <source>
        <strain evidence="3">DSM 19116</strain>
    </source>
</reference>
<keyword evidence="1" id="KW-0472">Membrane</keyword>
<evidence type="ECO:0000313" key="3">
    <source>
        <dbReference type="Proteomes" id="UP000185628"/>
    </source>
</evidence>
<feature type="transmembrane region" description="Helical" evidence="1">
    <location>
        <begin position="266"/>
        <end position="285"/>
    </location>
</feature>
<dbReference type="Proteomes" id="UP000185628">
    <property type="component" value="Unassembled WGS sequence"/>
</dbReference>
<evidence type="ECO:0000313" key="2">
    <source>
        <dbReference type="EMBL" id="OKL54959.1"/>
    </source>
</evidence>
<feature type="transmembrane region" description="Helical" evidence="1">
    <location>
        <begin position="32"/>
        <end position="52"/>
    </location>
</feature>
<dbReference type="AlphaFoldDB" id="A0A1Q5Q5J0"/>
<organism evidence="2 3">
    <name type="scientific">Bowdeniella nasicola</name>
    <dbReference type="NCBI Taxonomy" id="208480"/>
    <lineage>
        <taxon>Bacteria</taxon>
        <taxon>Bacillati</taxon>
        <taxon>Actinomycetota</taxon>
        <taxon>Actinomycetes</taxon>
        <taxon>Actinomycetales</taxon>
        <taxon>Actinomycetaceae</taxon>
        <taxon>Bowdeniella</taxon>
    </lineage>
</organism>
<keyword evidence="3" id="KW-1185">Reference proteome</keyword>
<proteinExistence type="predicted"/>
<gene>
    <name evidence="2" type="ORF">BSZ39_01395</name>
</gene>
<comment type="caution">
    <text evidence="2">The sequence shown here is derived from an EMBL/GenBank/DDBJ whole genome shotgun (WGS) entry which is preliminary data.</text>
</comment>
<feature type="transmembrane region" description="Helical" evidence="1">
    <location>
        <begin position="6"/>
        <end position="25"/>
    </location>
</feature>
<keyword evidence="1" id="KW-1133">Transmembrane helix</keyword>
<name>A0A1Q5Q5J0_9ACTO</name>
<dbReference type="EMBL" id="MQVR01000004">
    <property type="protein sequence ID" value="OKL54959.1"/>
    <property type="molecule type" value="Genomic_DNA"/>
</dbReference>
<feature type="transmembrane region" description="Helical" evidence="1">
    <location>
        <begin position="321"/>
        <end position="343"/>
    </location>
</feature>
<feature type="transmembrane region" description="Helical" evidence="1">
    <location>
        <begin position="58"/>
        <end position="79"/>
    </location>
</feature>
<feature type="transmembrane region" description="Helical" evidence="1">
    <location>
        <begin position="100"/>
        <end position="119"/>
    </location>
</feature>
<dbReference type="RefSeq" id="WP_073715617.1">
    <property type="nucleotide sequence ID" value="NZ_MQVR01000004.1"/>
</dbReference>
<dbReference type="InterPro" id="IPR046671">
    <property type="entry name" value="DUF6541"/>
</dbReference>
<feature type="transmembrane region" description="Helical" evidence="1">
    <location>
        <begin position="445"/>
        <end position="465"/>
    </location>
</feature>
<accession>A0A1Q5Q5J0</accession>
<dbReference type="Pfam" id="PF20176">
    <property type="entry name" value="DUF6541"/>
    <property type="match status" value="1"/>
</dbReference>
<sequence length="647" mass="71320">MRYLPEISSIVLITFLPGLLLVLAGRPATRPLLAVAQAPAWTFGIVALLSAIQPQLPIRWGLIPFIIATVVAAAVAFGVHGVITRKWRPDLSLWRNRYDWQMLAFALVIWLIAIAPIVLTSNASNPVQGGDSNYHYNQLWLMERTGNASPLESNATMAGIDPLPWYYPNAWHALLSLVTVGPQDTLAVTNASLVVTPLIFLLGAAAFAMVAAKEEKVYPWGLLAASFAPLALTRLALATTLWPFVLAFAALPGLIGAIIDNLGKTSIRRIVLTFGIFLLPLIGVFAVHPSVFLPLSIPLFALVVAYLLWRGWLDLQNKRYARGVGVVALAAFFVAAAYLFMILPGPQRYYFARFPKVEWDNIIAKVFFSTSMFLPGGGAYAVLFYAAVCVLTLAAIFVAWRKRRHALVIAWFSQWLIVLGSYLPIDGISHLTALYYSNPNRAEFAAAIFLVPMLGILFYEAASWLAKRQWKLTEIPLTRTLGVCTVIMLAVTAYGFKGVAHDTKTTFNPSEDNVRYLATPEEVEMIKSAADILPKDAYVLGDPAAGAALLQPLSNIRVVWPYPNYPQTGLDAFLLQRFRLIDSDPFICKILNDHGIKYFYDDKARYYNGGYTDELRPGLYGVDTSKGFTKLASGGSATLYRIDACNK</sequence>
<evidence type="ECO:0008006" key="4">
    <source>
        <dbReference type="Google" id="ProtNLM"/>
    </source>
</evidence>
<protein>
    <recommendedName>
        <fullName evidence="4">Arabinofuranosyltransferase AftA N-terminal domain-containing protein</fullName>
    </recommendedName>
</protein>